<evidence type="ECO:0000313" key="3">
    <source>
        <dbReference type="EMBL" id="KAF4099340.1"/>
    </source>
</evidence>
<dbReference type="Proteomes" id="UP000579812">
    <property type="component" value="Unassembled WGS sequence"/>
</dbReference>
<feature type="transmembrane region" description="Helical" evidence="2">
    <location>
        <begin position="84"/>
        <end position="104"/>
    </location>
</feature>
<keyword evidence="2" id="KW-1133">Transmembrane helix</keyword>
<dbReference type="GO" id="GO:0017081">
    <property type="term" value="F:chloride channel regulator activity"/>
    <property type="evidence" value="ECO:0007669"/>
    <property type="project" value="TreeGrafter"/>
</dbReference>
<keyword evidence="4" id="KW-1185">Reference proteome</keyword>
<sequence>MIWILVLHWPCVLSLTPALHLYGDTFIKLHTLNGTFLCELNKPLLDCMIFSMAENKPYRYGLIVLGMAFMALGLFMISVEKPQVFATFCAAGVIMVIIGSVWSVCQCYPRVTVILPDKEEICGAEKQDLSAGSSDEKSPTKPIRAPLAGFCDDEVEISADPKHQSGEHVIVLHTCRSSPSVLVCSSTPLTDRRSPRPDPNREMYYGKVEDSCYHTSELESE</sequence>
<accession>A0A7J6BWI5</accession>
<dbReference type="AlphaFoldDB" id="A0A7J6BWI5"/>
<evidence type="ECO:0000256" key="2">
    <source>
        <dbReference type="SAM" id="Phobius"/>
    </source>
</evidence>
<dbReference type="GO" id="GO:0016323">
    <property type="term" value="C:basolateral plasma membrane"/>
    <property type="evidence" value="ECO:0007669"/>
    <property type="project" value="TreeGrafter"/>
</dbReference>
<dbReference type="Pfam" id="PF15462">
    <property type="entry name" value="Barttin"/>
    <property type="match status" value="1"/>
</dbReference>
<comment type="caution">
    <text evidence="3">The sequence shown here is derived from an EMBL/GenBank/DDBJ whole genome shotgun (WGS) entry which is preliminary data.</text>
</comment>
<dbReference type="GO" id="GO:0006821">
    <property type="term" value="P:chloride transport"/>
    <property type="evidence" value="ECO:0007669"/>
    <property type="project" value="InterPro"/>
</dbReference>
<evidence type="ECO:0008006" key="5">
    <source>
        <dbReference type="Google" id="ProtNLM"/>
    </source>
</evidence>
<gene>
    <name evidence="3" type="ORF">G5714_019466</name>
</gene>
<dbReference type="PANTHER" id="PTHR28399:SF1">
    <property type="entry name" value="BARTTIN"/>
    <property type="match status" value="1"/>
</dbReference>
<proteinExistence type="predicted"/>
<feature type="transmembrane region" description="Helical" evidence="2">
    <location>
        <begin position="58"/>
        <end position="77"/>
    </location>
</feature>
<name>A0A7J6BWI5_9TELE</name>
<feature type="compositionally biased region" description="Basic and acidic residues" evidence="1">
    <location>
        <begin position="190"/>
        <end position="201"/>
    </location>
</feature>
<keyword evidence="2" id="KW-0812">Transmembrane</keyword>
<protein>
    <recommendedName>
        <fullName evidence="5">Barttin</fullName>
    </recommendedName>
</protein>
<dbReference type="EMBL" id="JAAMOB010000020">
    <property type="protein sequence ID" value="KAF4099340.1"/>
    <property type="molecule type" value="Genomic_DNA"/>
</dbReference>
<keyword evidence="2" id="KW-0472">Membrane</keyword>
<feature type="region of interest" description="Disordered" evidence="1">
    <location>
        <begin position="185"/>
        <end position="204"/>
    </location>
</feature>
<organism evidence="3 4">
    <name type="scientific">Onychostoma macrolepis</name>
    <dbReference type="NCBI Taxonomy" id="369639"/>
    <lineage>
        <taxon>Eukaryota</taxon>
        <taxon>Metazoa</taxon>
        <taxon>Chordata</taxon>
        <taxon>Craniata</taxon>
        <taxon>Vertebrata</taxon>
        <taxon>Euteleostomi</taxon>
        <taxon>Actinopterygii</taxon>
        <taxon>Neopterygii</taxon>
        <taxon>Teleostei</taxon>
        <taxon>Ostariophysi</taxon>
        <taxon>Cypriniformes</taxon>
        <taxon>Cyprinidae</taxon>
        <taxon>Acrossocheilinae</taxon>
        <taxon>Onychostoma</taxon>
    </lineage>
</organism>
<reference evidence="3 4" key="1">
    <citation type="submission" date="2020-04" db="EMBL/GenBank/DDBJ databases">
        <title>Chromosome-level genome assembly of a cyprinid fish Onychostoma macrolepis by integration of Nanopore Sequencing, Bionano and Hi-C technology.</title>
        <authorList>
            <person name="Wang D."/>
        </authorList>
    </citation>
    <scope>NUCLEOTIDE SEQUENCE [LARGE SCALE GENOMIC DNA]</scope>
    <source>
        <strain evidence="3">SWU-2019</strain>
        <tissue evidence="3">Muscle</tissue>
    </source>
</reference>
<dbReference type="PANTHER" id="PTHR28399">
    <property type="entry name" value="BARTTIN"/>
    <property type="match status" value="1"/>
</dbReference>
<evidence type="ECO:0000256" key="1">
    <source>
        <dbReference type="SAM" id="MobiDB-lite"/>
    </source>
</evidence>
<dbReference type="InterPro" id="IPR029181">
    <property type="entry name" value="Barttin"/>
</dbReference>
<evidence type="ECO:0000313" key="4">
    <source>
        <dbReference type="Proteomes" id="UP000579812"/>
    </source>
</evidence>